<evidence type="ECO:0000313" key="8">
    <source>
        <dbReference type="Proteomes" id="UP001567538"/>
    </source>
</evidence>
<dbReference type="AlphaFoldDB" id="A0ABD1G0S6"/>
<evidence type="ECO:0000256" key="4">
    <source>
        <dbReference type="ARBA" id="ARBA00023163"/>
    </source>
</evidence>
<keyword evidence="2" id="KW-0805">Transcription regulation</keyword>
<dbReference type="InterPro" id="IPR005508">
    <property type="entry name" value="At2g31720-like"/>
</dbReference>
<dbReference type="PANTHER" id="PTHR31541:SF25">
    <property type="entry name" value="GAMMA-GLIADIN B"/>
    <property type="match status" value="1"/>
</dbReference>
<feature type="compositionally biased region" description="Polar residues" evidence="6">
    <location>
        <begin position="60"/>
        <end position="72"/>
    </location>
</feature>
<accession>A0ABD1G0S6</accession>
<evidence type="ECO:0000256" key="1">
    <source>
        <dbReference type="ARBA" id="ARBA00004123"/>
    </source>
</evidence>
<dbReference type="Gene3D" id="2.40.330.10">
    <property type="entry name" value="DNA-binding pseudobarrel domain"/>
    <property type="match status" value="1"/>
</dbReference>
<evidence type="ECO:0000256" key="6">
    <source>
        <dbReference type="SAM" id="MobiDB-lite"/>
    </source>
</evidence>
<gene>
    <name evidence="7" type="ORF">AAHA92_30190</name>
</gene>
<reference evidence="7 8" key="1">
    <citation type="submission" date="2024-06" db="EMBL/GenBank/DDBJ databases">
        <title>A chromosome level genome sequence of Diviner's sage (Salvia divinorum).</title>
        <authorList>
            <person name="Ford S.A."/>
            <person name="Ro D.-K."/>
            <person name="Ness R.W."/>
            <person name="Phillips M.A."/>
        </authorList>
    </citation>
    <scope>NUCLEOTIDE SEQUENCE [LARGE SCALE GENOMIC DNA]</scope>
    <source>
        <strain evidence="7">SAF-2024a</strain>
        <tissue evidence="7">Leaf</tissue>
    </source>
</reference>
<keyword evidence="4" id="KW-0804">Transcription</keyword>
<dbReference type="GO" id="GO:0005634">
    <property type="term" value="C:nucleus"/>
    <property type="evidence" value="ECO:0007669"/>
    <property type="project" value="UniProtKB-SubCell"/>
</dbReference>
<feature type="region of interest" description="Disordered" evidence="6">
    <location>
        <begin position="111"/>
        <end position="140"/>
    </location>
</feature>
<protein>
    <submittedName>
        <fullName evidence="7">B3 domain-containing protein</fullName>
    </submittedName>
</protein>
<evidence type="ECO:0000256" key="3">
    <source>
        <dbReference type="ARBA" id="ARBA00023125"/>
    </source>
</evidence>
<keyword evidence="5" id="KW-0539">Nucleus</keyword>
<dbReference type="GO" id="GO:0003677">
    <property type="term" value="F:DNA binding"/>
    <property type="evidence" value="ECO:0007669"/>
    <property type="project" value="UniProtKB-KW"/>
</dbReference>
<evidence type="ECO:0000256" key="2">
    <source>
        <dbReference type="ARBA" id="ARBA00023015"/>
    </source>
</evidence>
<comment type="subcellular location">
    <subcellularLocation>
        <location evidence="1">Nucleus</location>
    </subcellularLocation>
</comment>
<sequence length="369" mass="40832">MASTYVTFADFQPHELDAMADRFSALVAVAVREAENLASVEESVGAVSSTNPANRRKTLTRTPTRSPAEGLTSTIRQLPLRRGIAPPLFAADSRARHNRLSIPIARMAAANVSEESVHGGSSTNPAKRRKTLTQTPSPAEGLTNTIRQLSLRRGIAPPPPKLVIQKPLFATELSSQHNRLSIPITQIAEESVHGGCSTYPAKRRTTLTRTPTPAERLTNMIRQIPLRRGTAPPPPPPPPRLVIQKRLFSTDLSPHHNRLSIPISQIDDDFLTDAEKQRLRGENKSTNYLEVKIMSAMSSETAKLSRWDMRKGIGRKTSSMYVINGKWNAFVKKNNLCVGMLVQLWFFRHRRELCFVLVPVPDSSASAST</sequence>
<evidence type="ECO:0000256" key="5">
    <source>
        <dbReference type="ARBA" id="ARBA00023242"/>
    </source>
</evidence>
<keyword evidence="8" id="KW-1185">Reference proteome</keyword>
<dbReference type="EMBL" id="JBEAFC010000011">
    <property type="protein sequence ID" value="KAL1537703.1"/>
    <property type="molecule type" value="Genomic_DNA"/>
</dbReference>
<dbReference type="SUPFAM" id="SSF101936">
    <property type="entry name" value="DNA-binding pseudobarrel domain"/>
    <property type="match status" value="1"/>
</dbReference>
<feature type="region of interest" description="Disordered" evidence="6">
    <location>
        <begin position="48"/>
        <end position="72"/>
    </location>
</feature>
<name>A0ABD1G0S6_SALDI</name>
<dbReference type="InterPro" id="IPR015300">
    <property type="entry name" value="DNA-bd_pseudobarrel_sf"/>
</dbReference>
<dbReference type="Proteomes" id="UP001567538">
    <property type="component" value="Unassembled WGS sequence"/>
</dbReference>
<dbReference type="PANTHER" id="PTHR31541">
    <property type="entry name" value="B3 DOMAIN PLANT PROTEIN-RELATED"/>
    <property type="match status" value="1"/>
</dbReference>
<keyword evidence="3" id="KW-0238">DNA-binding</keyword>
<evidence type="ECO:0000313" key="7">
    <source>
        <dbReference type="EMBL" id="KAL1537703.1"/>
    </source>
</evidence>
<proteinExistence type="predicted"/>
<dbReference type="Pfam" id="PF03754">
    <property type="entry name" value="At2g31720-like"/>
    <property type="match status" value="1"/>
</dbReference>
<comment type="caution">
    <text evidence="7">The sequence shown here is derived from an EMBL/GenBank/DDBJ whole genome shotgun (WGS) entry which is preliminary data.</text>
</comment>
<organism evidence="7 8">
    <name type="scientific">Salvia divinorum</name>
    <name type="common">Maria pastora</name>
    <name type="synonym">Diviner's sage</name>
    <dbReference type="NCBI Taxonomy" id="28513"/>
    <lineage>
        <taxon>Eukaryota</taxon>
        <taxon>Viridiplantae</taxon>
        <taxon>Streptophyta</taxon>
        <taxon>Embryophyta</taxon>
        <taxon>Tracheophyta</taxon>
        <taxon>Spermatophyta</taxon>
        <taxon>Magnoliopsida</taxon>
        <taxon>eudicotyledons</taxon>
        <taxon>Gunneridae</taxon>
        <taxon>Pentapetalae</taxon>
        <taxon>asterids</taxon>
        <taxon>lamiids</taxon>
        <taxon>Lamiales</taxon>
        <taxon>Lamiaceae</taxon>
        <taxon>Nepetoideae</taxon>
        <taxon>Mentheae</taxon>
        <taxon>Salviinae</taxon>
        <taxon>Salvia</taxon>
        <taxon>Salvia subgen. Calosphace</taxon>
    </lineage>
</organism>